<gene>
    <name evidence="1" type="ORF">SAMN05216600_101582</name>
</gene>
<protein>
    <submittedName>
        <fullName evidence="1">Uncharacterized protein</fullName>
    </submittedName>
</protein>
<comment type="caution">
    <text evidence="1">The sequence shown here is derived from an EMBL/GenBank/DDBJ whole genome shotgun (WGS) entry which is preliminary data.</text>
</comment>
<organism evidence="1 2">
    <name type="scientific">Pseudomonas cuatrocienegasensis</name>
    <dbReference type="NCBI Taxonomy" id="543360"/>
    <lineage>
        <taxon>Bacteria</taxon>
        <taxon>Pseudomonadati</taxon>
        <taxon>Pseudomonadota</taxon>
        <taxon>Gammaproteobacteria</taxon>
        <taxon>Pseudomonadales</taxon>
        <taxon>Pseudomonadaceae</taxon>
        <taxon>Pseudomonas</taxon>
    </lineage>
</organism>
<dbReference type="EMBL" id="FOFP01000001">
    <property type="protein sequence ID" value="SEP77533.1"/>
    <property type="molecule type" value="Genomic_DNA"/>
</dbReference>
<proteinExistence type="predicted"/>
<evidence type="ECO:0000313" key="1">
    <source>
        <dbReference type="EMBL" id="SEP77533.1"/>
    </source>
</evidence>
<accession>A0ABY1B2V1</accession>
<evidence type="ECO:0000313" key="2">
    <source>
        <dbReference type="Proteomes" id="UP000198512"/>
    </source>
</evidence>
<dbReference type="Proteomes" id="UP000198512">
    <property type="component" value="Unassembled WGS sequence"/>
</dbReference>
<name>A0ABY1B2V1_9PSED</name>
<sequence>MVRTSILPREKRDQQAGRAIKYNPLQSDLVSGFVGGVAEQVPAANVAAHGVQAAYSAINLMGDQPRANKQGHMTGLWNALRQFVPNDPLSQNLMQRLAEDQGVDRAR</sequence>
<reference evidence="1 2" key="1">
    <citation type="submission" date="2016-10" db="EMBL/GenBank/DDBJ databases">
        <authorList>
            <person name="Varghese N."/>
            <person name="Submissions S."/>
        </authorList>
    </citation>
    <scope>NUCLEOTIDE SEQUENCE [LARGE SCALE GENOMIC DNA]</scope>
    <source>
        <strain evidence="1 2">CIP 109853</strain>
    </source>
</reference>
<keyword evidence="2" id="KW-1185">Reference proteome</keyword>